<keyword evidence="7" id="KW-0472">Membrane</keyword>
<comment type="caution">
    <text evidence="9">The sequence shown here is derived from an EMBL/GenBank/DDBJ whole genome shotgun (WGS) entry which is preliminary data.</text>
</comment>
<reference evidence="9" key="2">
    <citation type="journal article" date="2021" name="PeerJ">
        <title>Extensive microbial diversity within the chicken gut microbiome revealed by metagenomics and culture.</title>
        <authorList>
            <person name="Gilroy R."/>
            <person name="Ravi A."/>
            <person name="Getino M."/>
            <person name="Pursley I."/>
            <person name="Horton D.L."/>
            <person name="Alikhan N.F."/>
            <person name="Baker D."/>
            <person name="Gharbi K."/>
            <person name="Hall N."/>
            <person name="Watson M."/>
            <person name="Adriaenssens E.M."/>
            <person name="Foster-Nyarko E."/>
            <person name="Jarju S."/>
            <person name="Secka A."/>
            <person name="Antonio M."/>
            <person name="Oren A."/>
            <person name="Chaudhuri R.R."/>
            <person name="La Ragione R."/>
            <person name="Hildebrand F."/>
            <person name="Pallen M.J."/>
        </authorList>
    </citation>
    <scope>NUCLEOTIDE SEQUENCE</scope>
    <source>
        <strain evidence="9">ChiSjej4B22-8349</strain>
    </source>
</reference>
<evidence type="ECO:0000256" key="4">
    <source>
        <dbReference type="HAMAP-Rule" id="MF_01201"/>
    </source>
</evidence>
<dbReference type="GO" id="GO:0008784">
    <property type="term" value="F:alanine racemase activity"/>
    <property type="evidence" value="ECO:0007669"/>
    <property type="project" value="UniProtKB-UniRule"/>
</dbReference>
<keyword evidence="7" id="KW-0812">Transmembrane</keyword>
<feature type="transmembrane region" description="Helical" evidence="7">
    <location>
        <begin position="262"/>
        <end position="282"/>
    </location>
</feature>
<dbReference type="HAMAP" id="MF_01201">
    <property type="entry name" value="Ala_racemase"/>
    <property type="match status" value="1"/>
</dbReference>
<dbReference type="Pfam" id="PF01168">
    <property type="entry name" value="Ala_racemase_N"/>
    <property type="match status" value="1"/>
</dbReference>
<dbReference type="GO" id="GO:0030632">
    <property type="term" value="P:D-alanine biosynthetic process"/>
    <property type="evidence" value="ECO:0007669"/>
    <property type="project" value="UniProtKB-UniRule"/>
</dbReference>
<feature type="domain" description="Alanine racemase C-terminal" evidence="8">
    <location>
        <begin position="660"/>
        <end position="789"/>
    </location>
</feature>
<organism evidence="9 10">
    <name type="scientific">Candidatus Allocopromorpha excrementipullorum</name>
    <dbReference type="NCBI Taxonomy" id="2840743"/>
    <lineage>
        <taxon>Bacteria</taxon>
        <taxon>Bacillati</taxon>
        <taxon>Bacillota</taxon>
        <taxon>Clostridia</taxon>
        <taxon>Eubacteriales</taxon>
        <taxon>Eubacteriaceae</taxon>
        <taxon>Eubacteriaceae incertae sedis</taxon>
        <taxon>Candidatus Allocopromorpha</taxon>
    </lineage>
</organism>
<reference evidence="9" key="1">
    <citation type="submission" date="2020-10" db="EMBL/GenBank/DDBJ databases">
        <authorList>
            <person name="Gilroy R."/>
        </authorList>
    </citation>
    <scope>NUCLEOTIDE SEQUENCE</scope>
    <source>
        <strain evidence="9">ChiSjej4B22-8349</strain>
    </source>
</reference>
<feature type="transmembrane region" description="Helical" evidence="7">
    <location>
        <begin position="154"/>
        <end position="171"/>
    </location>
</feature>
<keyword evidence="2 4" id="KW-0663">Pyridoxal phosphate</keyword>
<evidence type="ECO:0000256" key="3">
    <source>
        <dbReference type="ARBA" id="ARBA00023235"/>
    </source>
</evidence>
<evidence type="ECO:0000313" key="10">
    <source>
        <dbReference type="Proteomes" id="UP000824130"/>
    </source>
</evidence>
<sequence length="800" mass="87374">MKAFETIRSSSHKSVSAAFVGTPQTTAGGGLDIFRMIAAFLVVAIHTAPLDSFSRDIDFLFTGVLARVAVPFFFMVTGHFTASRFFLSDEPDSDGIGAGCGRARAALLSSLKKLGLLYAAASILYLPVAVYAGYYDGLTATGLLRLVIFDGTFYHLWYFPACMMGSALLYAMSRFMSLTGATVISMFLYVIGLAGDSYFGIASRLPLIDHFLDGAFHLFSYTRNGLFFAPLFLLLGIWCGGRLAPKGRGYGRRPISTAVRSAILTLFLAAMTAEGFSLYLGRLQRHDSMYVMLVPVMISLYRLLLTIPVSQSPRLRPISTLIYIIHPGSIVFIRLLADISGLEWLLTSNSLVHYIAVSLLSLTIALLADAILFSRRTAGGCFRTESHCLSKASRDTWENRSPEWSRDRAWAEIDMDALAANVTFLRSRLPEGCRLMPAVKAEAYGHGAVIIARELNRLGIRSFCVACIDEGISLREAGICGEILILGYTHPSRFDQLLRYRLIQTAVDLAHARAMDDFGKKHGRHIQVHLAVDTGMRRLGEPCENIEGFRLMMAMENLEISGLFTHLAASDMTDASSRRFTEKQLESFRTLASALGISSEAGGERRPKALNRLKLHVLASYGILNYPEGAFHYARVGIALYGVLSSREDEENYDTPLRPVLSVKARVTSVRKLRAGESAGYAMAFTASKEMKIAALAIGYADGLPRELSNMKGSVLIAGKRAPIIGRICMDQTIIDVSHIDKVCAGDVAVIIGSGDGGSIRASQLAASAGTITNEILSRLGNRLPRIPVKAFHAIMDSDR</sequence>
<dbReference type="InterPro" id="IPR029066">
    <property type="entry name" value="PLP-binding_barrel"/>
</dbReference>
<evidence type="ECO:0000259" key="8">
    <source>
        <dbReference type="SMART" id="SM01005"/>
    </source>
</evidence>
<feature type="transmembrane region" description="Helical" evidence="7">
    <location>
        <begin position="33"/>
        <end position="53"/>
    </location>
</feature>
<dbReference type="SUPFAM" id="SSF51419">
    <property type="entry name" value="PLP-binding barrel"/>
    <property type="match status" value="1"/>
</dbReference>
<feature type="transmembrane region" description="Helical" evidence="7">
    <location>
        <begin position="178"/>
        <end position="201"/>
    </location>
</feature>
<feature type="active site" description="Proton acceptor; specific for D-alanine" evidence="4">
    <location>
        <position position="440"/>
    </location>
</feature>
<feature type="transmembrane region" description="Helical" evidence="7">
    <location>
        <begin position="59"/>
        <end position="78"/>
    </location>
</feature>
<dbReference type="Gene3D" id="3.20.20.10">
    <property type="entry name" value="Alanine racemase"/>
    <property type="match status" value="1"/>
</dbReference>
<dbReference type="InterPro" id="IPR001608">
    <property type="entry name" value="Ala_racemase_N"/>
</dbReference>
<dbReference type="PANTHER" id="PTHR30511:SF0">
    <property type="entry name" value="ALANINE RACEMASE, CATABOLIC-RELATED"/>
    <property type="match status" value="1"/>
</dbReference>
<dbReference type="PRINTS" id="PR00992">
    <property type="entry name" value="ALARACEMASE"/>
</dbReference>
<proteinExistence type="inferred from homology"/>
<comment type="pathway">
    <text evidence="4">Amino-acid biosynthesis; D-alanine biosynthesis; D-alanine from L-alanine: step 1/1.</text>
</comment>
<comment type="similarity">
    <text evidence="4">Belongs to the alanine racemase family.</text>
</comment>
<feature type="transmembrane region" description="Helical" evidence="7">
    <location>
        <begin position="114"/>
        <end position="134"/>
    </location>
</feature>
<comment type="catalytic activity">
    <reaction evidence="4">
        <text>L-alanine = D-alanine</text>
        <dbReference type="Rhea" id="RHEA:20249"/>
        <dbReference type="ChEBI" id="CHEBI:57416"/>
        <dbReference type="ChEBI" id="CHEBI:57972"/>
        <dbReference type="EC" id="5.1.1.1"/>
    </reaction>
</comment>
<comment type="cofactor">
    <cofactor evidence="1 4 5">
        <name>pyridoxal 5'-phosphate</name>
        <dbReference type="ChEBI" id="CHEBI:597326"/>
    </cofactor>
</comment>
<protein>
    <recommendedName>
        <fullName evidence="4">Alanine racemase</fullName>
        <ecNumber evidence="4">5.1.1.1</ecNumber>
    </recommendedName>
</protein>
<dbReference type="Gene3D" id="2.40.37.10">
    <property type="entry name" value="Lyase, Ornithine Decarboxylase, Chain A, domain 1"/>
    <property type="match status" value="1"/>
</dbReference>
<accession>A0A9D1N6V4</accession>
<feature type="binding site" evidence="4 6">
    <location>
        <position position="538"/>
    </location>
    <ligand>
        <name>substrate</name>
    </ligand>
</feature>
<dbReference type="Proteomes" id="UP000824130">
    <property type="component" value="Unassembled WGS sequence"/>
</dbReference>
<evidence type="ECO:0000256" key="6">
    <source>
        <dbReference type="PIRSR" id="PIRSR600821-52"/>
    </source>
</evidence>
<dbReference type="Pfam" id="PF01757">
    <property type="entry name" value="Acyl_transf_3"/>
    <property type="match status" value="1"/>
</dbReference>
<feature type="transmembrane region" description="Helical" evidence="7">
    <location>
        <begin position="321"/>
        <end position="339"/>
    </location>
</feature>
<dbReference type="EC" id="5.1.1.1" evidence="4"/>
<gene>
    <name evidence="9" type="primary">vanT</name>
    <name evidence="9" type="ORF">IAD25_03770</name>
</gene>
<dbReference type="NCBIfam" id="NF033131">
    <property type="entry name" value="vanT-G-Cterm"/>
    <property type="match status" value="1"/>
</dbReference>
<dbReference type="InterPro" id="IPR011079">
    <property type="entry name" value="Ala_racemase_C"/>
</dbReference>
<dbReference type="AlphaFoldDB" id="A0A9D1N6V4"/>
<evidence type="ECO:0000256" key="1">
    <source>
        <dbReference type="ARBA" id="ARBA00001933"/>
    </source>
</evidence>
<dbReference type="EMBL" id="DVOB01000081">
    <property type="protein sequence ID" value="HIU95812.1"/>
    <property type="molecule type" value="Genomic_DNA"/>
</dbReference>
<feature type="transmembrane region" description="Helical" evidence="7">
    <location>
        <begin position="351"/>
        <end position="373"/>
    </location>
</feature>
<evidence type="ECO:0000313" key="9">
    <source>
        <dbReference type="EMBL" id="HIU95812.1"/>
    </source>
</evidence>
<feature type="transmembrane region" description="Helical" evidence="7">
    <location>
        <begin position="221"/>
        <end position="241"/>
    </location>
</feature>
<evidence type="ECO:0000256" key="7">
    <source>
        <dbReference type="SAM" id="Phobius"/>
    </source>
</evidence>
<evidence type="ECO:0000256" key="2">
    <source>
        <dbReference type="ARBA" id="ARBA00022898"/>
    </source>
</evidence>
<comment type="function">
    <text evidence="4">Catalyzes the interconversion of L-alanine and D-alanine. May also act on other amino acids.</text>
</comment>
<dbReference type="SMART" id="SM01005">
    <property type="entry name" value="Ala_racemase_C"/>
    <property type="match status" value="1"/>
</dbReference>
<dbReference type="PROSITE" id="PS00395">
    <property type="entry name" value="ALANINE_RACEMASE"/>
    <property type="match status" value="1"/>
</dbReference>
<feature type="binding site" evidence="4 6">
    <location>
        <position position="730"/>
    </location>
    <ligand>
        <name>substrate</name>
    </ligand>
</feature>
<name>A0A9D1N6V4_9FIRM</name>
<dbReference type="InterPro" id="IPR002656">
    <property type="entry name" value="Acyl_transf_3_dom"/>
</dbReference>
<dbReference type="Pfam" id="PF00842">
    <property type="entry name" value="Ala_racemase_C"/>
    <property type="match status" value="1"/>
</dbReference>
<dbReference type="GO" id="GO:0030170">
    <property type="term" value="F:pyridoxal phosphate binding"/>
    <property type="evidence" value="ECO:0007669"/>
    <property type="project" value="UniProtKB-UniRule"/>
</dbReference>
<evidence type="ECO:0000256" key="5">
    <source>
        <dbReference type="PIRSR" id="PIRSR600821-50"/>
    </source>
</evidence>
<dbReference type="GO" id="GO:0005829">
    <property type="term" value="C:cytosol"/>
    <property type="evidence" value="ECO:0007669"/>
    <property type="project" value="TreeGrafter"/>
</dbReference>
<dbReference type="InterPro" id="IPR000821">
    <property type="entry name" value="Ala_racemase"/>
</dbReference>
<dbReference type="FunFam" id="3.20.20.10:FF:000002">
    <property type="entry name" value="Alanine racemase"/>
    <property type="match status" value="1"/>
</dbReference>
<dbReference type="InterPro" id="IPR020622">
    <property type="entry name" value="Ala_racemase_pyridoxalP-BS"/>
</dbReference>
<dbReference type="PANTHER" id="PTHR30511">
    <property type="entry name" value="ALANINE RACEMASE"/>
    <property type="match status" value="1"/>
</dbReference>
<feature type="modified residue" description="N6-(pyridoxal phosphate)lysine" evidence="4 5">
    <location>
        <position position="440"/>
    </location>
</feature>
<keyword evidence="3 4" id="KW-0413">Isomerase</keyword>
<keyword evidence="7" id="KW-1133">Transmembrane helix</keyword>
<feature type="transmembrane region" description="Helical" evidence="7">
    <location>
        <begin position="288"/>
        <end position="309"/>
    </location>
</feature>
<dbReference type="GO" id="GO:0016747">
    <property type="term" value="F:acyltransferase activity, transferring groups other than amino-acyl groups"/>
    <property type="evidence" value="ECO:0007669"/>
    <property type="project" value="InterPro"/>
</dbReference>
<dbReference type="SUPFAM" id="SSF50621">
    <property type="entry name" value="Alanine racemase C-terminal domain-like"/>
    <property type="match status" value="1"/>
</dbReference>
<dbReference type="NCBIfam" id="TIGR00492">
    <property type="entry name" value="alr"/>
    <property type="match status" value="1"/>
</dbReference>
<dbReference type="InterPro" id="IPR009006">
    <property type="entry name" value="Ala_racemase/Decarboxylase_C"/>
</dbReference>
<feature type="active site" description="Proton acceptor; specific for L-alanine" evidence="4">
    <location>
        <position position="681"/>
    </location>
</feature>